<dbReference type="InterPro" id="IPR013783">
    <property type="entry name" value="Ig-like_fold"/>
</dbReference>
<evidence type="ECO:0000259" key="3">
    <source>
        <dbReference type="PROSITE" id="PS50835"/>
    </source>
</evidence>
<dbReference type="PROSITE" id="PS50835">
    <property type="entry name" value="IG_LIKE"/>
    <property type="match status" value="1"/>
</dbReference>
<evidence type="ECO:0000256" key="2">
    <source>
        <dbReference type="SAM" id="SignalP"/>
    </source>
</evidence>
<feature type="domain" description="Ig-like" evidence="3">
    <location>
        <begin position="67"/>
        <end position="203"/>
    </location>
</feature>
<feature type="signal peptide" evidence="2">
    <location>
        <begin position="1"/>
        <end position="20"/>
    </location>
</feature>
<reference evidence="4" key="1">
    <citation type="submission" date="2020-11" db="EMBL/GenBank/DDBJ databases">
        <authorList>
            <person name="Tran Van P."/>
        </authorList>
    </citation>
    <scope>NUCLEOTIDE SEQUENCE</scope>
</reference>
<dbReference type="EMBL" id="OD000059">
    <property type="protein sequence ID" value="CAD7395524.1"/>
    <property type="molecule type" value="Genomic_DNA"/>
</dbReference>
<dbReference type="InterPro" id="IPR003599">
    <property type="entry name" value="Ig_sub"/>
</dbReference>
<dbReference type="PANTHER" id="PTHR23278:SF26">
    <property type="entry name" value="SIDESTEP III, ISOFORM O"/>
    <property type="match status" value="1"/>
</dbReference>
<dbReference type="SUPFAM" id="SSF48726">
    <property type="entry name" value="Immunoglobulin"/>
    <property type="match status" value="1"/>
</dbReference>
<dbReference type="AlphaFoldDB" id="A0A7R9CHN1"/>
<organism evidence="4">
    <name type="scientific">Timema poppense</name>
    <name type="common">Walking stick</name>
    <dbReference type="NCBI Taxonomy" id="170557"/>
    <lineage>
        <taxon>Eukaryota</taxon>
        <taxon>Metazoa</taxon>
        <taxon>Ecdysozoa</taxon>
        <taxon>Arthropoda</taxon>
        <taxon>Hexapoda</taxon>
        <taxon>Insecta</taxon>
        <taxon>Pterygota</taxon>
        <taxon>Neoptera</taxon>
        <taxon>Polyneoptera</taxon>
        <taxon>Phasmatodea</taxon>
        <taxon>Timematodea</taxon>
        <taxon>Timematoidea</taxon>
        <taxon>Timematidae</taxon>
        <taxon>Timema</taxon>
    </lineage>
</organism>
<feature type="compositionally biased region" description="Basic and acidic residues" evidence="1">
    <location>
        <begin position="279"/>
        <end position="288"/>
    </location>
</feature>
<feature type="region of interest" description="Disordered" evidence="1">
    <location>
        <begin position="279"/>
        <end position="301"/>
    </location>
</feature>
<dbReference type="InterPro" id="IPR007110">
    <property type="entry name" value="Ig-like_dom"/>
</dbReference>
<accession>A0A7R9CHN1</accession>
<gene>
    <name evidence="4" type="ORF">TPSB3V08_LOCUS224</name>
</gene>
<dbReference type="SMART" id="SM00409">
    <property type="entry name" value="IG"/>
    <property type="match status" value="1"/>
</dbReference>
<dbReference type="PANTHER" id="PTHR23278">
    <property type="entry name" value="SIDESTEP PROTEIN"/>
    <property type="match status" value="1"/>
</dbReference>
<proteinExistence type="predicted"/>
<evidence type="ECO:0000256" key="1">
    <source>
        <dbReference type="SAM" id="MobiDB-lite"/>
    </source>
</evidence>
<sequence>MLATPLTITLTLVINVPVHLTPGMLLPFSQQVFSEQDRRNYLVKNYDWLKRFTAGIPHKFSVSQLDPPLVSLQLGNTLNPDDIKEGDDVYFECNIRANPKEHKIVWLHNLPTQSSNHGLETTIKETTCTGLNGMSQFGSGGLVFQHPPIWWASRGVLVMQNMSSGVILSTHSLVLQGVTRHNGGRYTCMAANARGETTSEPVALRVQYNRTDVFGSMRQTTINYLTPHFPSTNRQCCLGFTADGGSVENLTNLHIGYYPCYSLHKGYSVQSGTRREVELRPRGPRSADNDSSPCDLLVGDSSTQTGRKAIMCRTWGSPVQDVINVPAATFTAMPTIFGSRQLVKAIS</sequence>
<dbReference type="InterPro" id="IPR036179">
    <property type="entry name" value="Ig-like_dom_sf"/>
</dbReference>
<protein>
    <recommendedName>
        <fullName evidence="3">Ig-like domain-containing protein</fullName>
    </recommendedName>
</protein>
<dbReference type="Gene3D" id="2.60.40.10">
    <property type="entry name" value="Immunoglobulins"/>
    <property type="match status" value="1"/>
</dbReference>
<keyword evidence="2" id="KW-0732">Signal</keyword>
<evidence type="ECO:0000313" key="4">
    <source>
        <dbReference type="EMBL" id="CAD7395524.1"/>
    </source>
</evidence>
<feature type="chain" id="PRO_5031430644" description="Ig-like domain-containing protein" evidence="2">
    <location>
        <begin position="21"/>
        <end position="347"/>
    </location>
</feature>
<name>A0A7R9CHN1_TIMPO</name>